<accession>A0A6A4PNT8</accession>
<dbReference type="OrthoDB" id="414945at2759"/>
<keyword evidence="2" id="KW-0548">Nucleotidyltransferase</keyword>
<dbReference type="InterPro" id="IPR043502">
    <property type="entry name" value="DNA/RNA_pol_sf"/>
</dbReference>
<name>A0A6A4PNT8_LUPAL</name>
<organism evidence="2 3">
    <name type="scientific">Lupinus albus</name>
    <name type="common">White lupine</name>
    <name type="synonym">Lupinus termis</name>
    <dbReference type="NCBI Taxonomy" id="3870"/>
    <lineage>
        <taxon>Eukaryota</taxon>
        <taxon>Viridiplantae</taxon>
        <taxon>Streptophyta</taxon>
        <taxon>Embryophyta</taxon>
        <taxon>Tracheophyta</taxon>
        <taxon>Spermatophyta</taxon>
        <taxon>Magnoliopsida</taxon>
        <taxon>eudicotyledons</taxon>
        <taxon>Gunneridae</taxon>
        <taxon>Pentapetalae</taxon>
        <taxon>rosids</taxon>
        <taxon>fabids</taxon>
        <taxon>Fabales</taxon>
        <taxon>Fabaceae</taxon>
        <taxon>Papilionoideae</taxon>
        <taxon>50 kb inversion clade</taxon>
        <taxon>genistoids sensu lato</taxon>
        <taxon>core genistoids</taxon>
        <taxon>Genisteae</taxon>
        <taxon>Lupinus</taxon>
    </lineage>
</organism>
<dbReference type="Pfam" id="PF07727">
    <property type="entry name" value="RVT_2"/>
    <property type="match status" value="1"/>
</dbReference>
<proteinExistence type="predicted"/>
<reference evidence="3" key="1">
    <citation type="journal article" date="2020" name="Nat. Commun.">
        <title>Genome sequence of the cluster root forming white lupin.</title>
        <authorList>
            <person name="Hufnagel B."/>
            <person name="Marques A."/>
            <person name="Soriano A."/>
            <person name="Marques L."/>
            <person name="Divol F."/>
            <person name="Doumas P."/>
            <person name="Sallet E."/>
            <person name="Mancinotti D."/>
            <person name="Carrere S."/>
            <person name="Marande W."/>
            <person name="Arribat S."/>
            <person name="Keller J."/>
            <person name="Huneau C."/>
            <person name="Blein T."/>
            <person name="Aime D."/>
            <person name="Laguerre M."/>
            <person name="Taylor J."/>
            <person name="Schubert V."/>
            <person name="Nelson M."/>
            <person name="Geu-Flores F."/>
            <person name="Crespi M."/>
            <person name="Gallardo-Guerrero K."/>
            <person name="Delaux P.-M."/>
            <person name="Salse J."/>
            <person name="Berges H."/>
            <person name="Guyot R."/>
            <person name="Gouzy J."/>
            <person name="Peret B."/>
        </authorList>
    </citation>
    <scope>NUCLEOTIDE SEQUENCE [LARGE SCALE GENOMIC DNA]</scope>
    <source>
        <strain evidence="3">cv. Amiga</strain>
    </source>
</reference>
<dbReference type="InterPro" id="IPR013103">
    <property type="entry name" value="RVT_2"/>
</dbReference>
<keyword evidence="2" id="KW-0808">Transferase</keyword>
<protein>
    <submittedName>
        <fullName evidence="2">Putative RNA-directed DNA polymerase</fullName>
    </submittedName>
</protein>
<dbReference type="AlphaFoldDB" id="A0A6A4PNT8"/>
<dbReference type="PANTHER" id="PTHR11439:SF463">
    <property type="entry name" value="REVERSE TRANSCRIPTASE TY1_COPIA-TYPE DOMAIN-CONTAINING PROTEIN"/>
    <property type="match status" value="1"/>
</dbReference>
<dbReference type="PANTHER" id="PTHR11439">
    <property type="entry name" value="GAG-POL-RELATED RETROTRANSPOSON"/>
    <property type="match status" value="1"/>
</dbReference>
<evidence type="ECO:0000313" key="3">
    <source>
        <dbReference type="Proteomes" id="UP000447434"/>
    </source>
</evidence>
<keyword evidence="2" id="KW-0695">RNA-directed DNA polymerase</keyword>
<dbReference type="GO" id="GO:0003964">
    <property type="term" value="F:RNA-directed DNA polymerase activity"/>
    <property type="evidence" value="ECO:0007669"/>
    <property type="project" value="UniProtKB-KW"/>
</dbReference>
<evidence type="ECO:0000259" key="1">
    <source>
        <dbReference type="Pfam" id="PF07727"/>
    </source>
</evidence>
<comment type="caution">
    <text evidence="2">The sequence shown here is derived from an EMBL/GenBank/DDBJ whole genome shotgun (WGS) entry which is preliminary data.</text>
</comment>
<sequence>MTHEIDLVKHNLDSSFKIKDLSQLRYFLGLEVAHSSKGITLCQSKYTLDLLSDTGFLTSKPVPTPMVKGVPLSQNENILFHDPFLYRKLVGRLLYLTNTRPGISFVVQQLTQFMASPTINHHKALTRILRSLKGNPGQGLFYPADSPLHIKGFSDSDWATCPNTRKSISDYCMFL</sequence>
<feature type="domain" description="Reverse transcriptase Ty1/copia-type" evidence="1">
    <location>
        <begin position="4"/>
        <end position="68"/>
    </location>
</feature>
<dbReference type="EMBL" id="WOCE01000012">
    <property type="protein sequence ID" value="KAE9603169.1"/>
    <property type="molecule type" value="Genomic_DNA"/>
</dbReference>
<dbReference type="Proteomes" id="UP000447434">
    <property type="component" value="Chromosome 12"/>
</dbReference>
<keyword evidence="3" id="KW-1185">Reference proteome</keyword>
<dbReference type="SUPFAM" id="SSF56672">
    <property type="entry name" value="DNA/RNA polymerases"/>
    <property type="match status" value="1"/>
</dbReference>
<gene>
    <name evidence="2" type="ORF">Lalb_Chr12g0207631</name>
</gene>
<evidence type="ECO:0000313" key="2">
    <source>
        <dbReference type="EMBL" id="KAE9603169.1"/>
    </source>
</evidence>